<reference evidence="6 7" key="1">
    <citation type="journal article" date="2019" name="Front. Genet.">
        <title>Whole-Genome Sequencing of the Opportunistic Yeast Pathogen Candida inconspicua Uncovers Its Hybrid Origin.</title>
        <authorList>
            <person name="Mixao V."/>
            <person name="Hansen A.P."/>
            <person name="Saus E."/>
            <person name="Boekhout T."/>
            <person name="Lass-Florl C."/>
            <person name="Gabaldon T."/>
        </authorList>
    </citation>
    <scope>NUCLEOTIDE SEQUENCE [LARGE SCALE GENOMIC DNA]</scope>
    <source>
        <strain evidence="6 7">CBS 180</strain>
    </source>
</reference>
<dbReference type="AlphaFoldDB" id="A0A4V4NFF9"/>
<dbReference type="EMBL" id="SELW01000586">
    <property type="protein sequence ID" value="TID19875.1"/>
    <property type="molecule type" value="Genomic_DNA"/>
</dbReference>
<comment type="caution">
    <text evidence="6">The sequence shown here is derived from an EMBL/GenBank/DDBJ whole genome shotgun (WGS) entry which is preliminary data.</text>
</comment>
<sequence length="643" mass="74307">MSVLTPQRFVASNLESVQEKATFFLSNIEQFENEDSTLKEVKKIVFEVYDIGEKYSKETAEDIKLSSSELTLLLNCAEVIKSGKWLESTDDNIKGLAEISILYITVLMITDTSKYLIDSTLDTLNDISYYDRVLSRTHLVILYLVQNLPHKIADFFKEVSRVNIKKSVDIPGWMPEYGKKVFTQLMLWTRSAVKLINDTVETFIKSPTTFIIEKQRASRSLLNNFWYVTFKLPYFYSSFEIEKKRKNLICLKKDNITKLGYLFLNVPSYENNKLQISVINHTVGLLKDNVYEFNSTDGSIDSLIEFIKTRPEILHQLEVAEKSNTIPSYWTRTWPLYVSGGMIALSYAPTIIYNIHLLATSPETRRECFDYFKGITLYIYDTGLSFWNNWIIEPVNNILKTIRHDDQSEIALMSQKSLETDLKSLERMVLEYVEDAHLEVADKNVIIEKVKYGDLDIIMSEYEKELKTPVKSILVGDMLRNLLIQIQKTKVDGTLALNGVDKILKSQELVFGFVAASPSILILVLLKNTFMSWYRGENAEKNEKLKHIEICTRVCESLGSIEKLIDQMVVGSRNENHGQDCYKIGLLFIEAKNLKKLAVNILPTYVYETFCCDIDELISQDVDIEYKLLSIQRIWNVYGFYFK</sequence>
<evidence type="ECO:0000256" key="5">
    <source>
        <dbReference type="ARBA" id="ARBA00023136"/>
    </source>
</evidence>
<keyword evidence="5" id="KW-0472">Membrane</keyword>
<dbReference type="PANTHER" id="PTHR28234">
    <property type="entry name" value="NUCLEAR CONTROL OF ATPASE PROTEIN 2"/>
    <property type="match status" value="1"/>
</dbReference>
<keyword evidence="2" id="KW-0812">Transmembrane</keyword>
<evidence type="ECO:0000313" key="6">
    <source>
        <dbReference type="EMBL" id="TID19875.1"/>
    </source>
</evidence>
<dbReference type="Pfam" id="PF08637">
    <property type="entry name" value="NCA2"/>
    <property type="match status" value="1"/>
</dbReference>
<gene>
    <name evidence="6" type="ORF">CANINC_003670</name>
</gene>
<protein>
    <recommendedName>
        <fullName evidence="8">Nuclear control of ATPase protein 2</fullName>
    </recommendedName>
</protein>
<dbReference type="GO" id="GO:0005741">
    <property type="term" value="C:mitochondrial outer membrane"/>
    <property type="evidence" value="ECO:0007669"/>
    <property type="project" value="TreeGrafter"/>
</dbReference>
<dbReference type="InterPro" id="IPR013946">
    <property type="entry name" value="NCA2-like"/>
</dbReference>
<keyword evidence="3" id="KW-1133">Transmembrane helix</keyword>
<evidence type="ECO:0000256" key="1">
    <source>
        <dbReference type="ARBA" id="ARBA00004225"/>
    </source>
</evidence>
<evidence type="ECO:0000313" key="7">
    <source>
        <dbReference type="Proteomes" id="UP000307173"/>
    </source>
</evidence>
<evidence type="ECO:0000256" key="4">
    <source>
        <dbReference type="ARBA" id="ARBA00023128"/>
    </source>
</evidence>
<organism evidence="6 7">
    <name type="scientific">Pichia inconspicua</name>
    <dbReference type="NCBI Taxonomy" id="52247"/>
    <lineage>
        <taxon>Eukaryota</taxon>
        <taxon>Fungi</taxon>
        <taxon>Dikarya</taxon>
        <taxon>Ascomycota</taxon>
        <taxon>Saccharomycotina</taxon>
        <taxon>Pichiomycetes</taxon>
        <taxon>Pichiales</taxon>
        <taxon>Pichiaceae</taxon>
        <taxon>Pichia</taxon>
    </lineage>
</organism>
<dbReference type="PANTHER" id="PTHR28234:SF1">
    <property type="entry name" value="NUCLEAR CONTROL OF ATPASE PROTEIN 2"/>
    <property type="match status" value="1"/>
</dbReference>
<accession>A0A4V4NFF9</accession>
<evidence type="ECO:0000256" key="2">
    <source>
        <dbReference type="ARBA" id="ARBA00022692"/>
    </source>
</evidence>
<evidence type="ECO:0008006" key="8">
    <source>
        <dbReference type="Google" id="ProtNLM"/>
    </source>
</evidence>
<dbReference type="STRING" id="52247.A0A4V4NFF9"/>
<proteinExistence type="predicted"/>
<dbReference type="Proteomes" id="UP000307173">
    <property type="component" value="Unassembled WGS sequence"/>
</dbReference>
<keyword evidence="4" id="KW-0496">Mitochondrion</keyword>
<evidence type="ECO:0000256" key="3">
    <source>
        <dbReference type="ARBA" id="ARBA00022989"/>
    </source>
</evidence>
<name>A0A4V4NFF9_9ASCO</name>
<keyword evidence="7" id="KW-1185">Reference proteome</keyword>
<comment type="subcellular location">
    <subcellularLocation>
        <location evidence="1">Mitochondrion membrane</location>
        <topology evidence="1">Multi-pass membrane protein</topology>
    </subcellularLocation>
</comment>
<dbReference type="OrthoDB" id="413313at2759"/>